<dbReference type="PRINTS" id="PR01981">
    <property type="entry name" value="IGFBPFAMILY5"/>
</dbReference>
<organism evidence="5 6">
    <name type="scientific">Hucho hucho</name>
    <name type="common">huchen</name>
    <dbReference type="NCBI Taxonomy" id="62062"/>
    <lineage>
        <taxon>Eukaryota</taxon>
        <taxon>Metazoa</taxon>
        <taxon>Chordata</taxon>
        <taxon>Craniata</taxon>
        <taxon>Vertebrata</taxon>
        <taxon>Euteleostomi</taxon>
        <taxon>Actinopterygii</taxon>
        <taxon>Neopterygii</taxon>
        <taxon>Teleostei</taxon>
        <taxon>Protacanthopterygii</taxon>
        <taxon>Salmoniformes</taxon>
        <taxon>Salmonidae</taxon>
        <taxon>Salmoninae</taxon>
        <taxon>Hucho</taxon>
    </lineage>
</organism>
<evidence type="ECO:0000256" key="3">
    <source>
        <dbReference type="PROSITE-ProRule" id="PRU00500"/>
    </source>
</evidence>
<evidence type="ECO:0000256" key="1">
    <source>
        <dbReference type="ARBA" id="ARBA00022729"/>
    </source>
</evidence>
<dbReference type="GO" id="GO:0031995">
    <property type="term" value="F:insulin-like growth factor II binding"/>
    <property type="evidence" value="ECO:0007669"/>
    <property type="project" value="TreeGrafter"/>
</dbReference>
<comment type="caution">
    <text evidence="3">Lacks conserved residue(s) required for the propagation of feature annotation.</text>
</comment>
<evidence type="ECO:0000313" key="5">
    <source>
        <dbReference type="Ensembl" id="ENSHHUP00000064576.1"/>
    </source>
</evidence>
<keyword evidence="2 3" id="KW-1015">Disulfide bond</keyword>
<dbReference type="GO" id="GO:0001968">
    <property type="term" value="F:fibronectin binding"/>
    <property type="evidence" value="ECO:0007669"/>
    <property type="project" value="TreeGrafter"/>
</dbReference>
<feature type="disulfide bond" evidence="3">
    <location>
        <begin position="171"/>
        <end position="191"/>
    </location>
</feature>
<dbReference type="PROSITE" id="PS00484">
    <property type="entry name" value="THYROGLOBULIN_1_1"/>
    <property type="match status" value="1"/>
</dbReference>
<evidence type="ECO:0000313" key="6">
    <source>
        <dbReference type="Proteomes" id="UP000314982"/>
    </source>
</evidence>
<reference evidence="6" key="1">
    <citation type="submission" date="2018-06" db="EMBL/GenBank/DDBJ databases">
        <title>Genome assembly of Danube salmon.</title>
        <authorList>
            <person name="Macqueen D.J."/>
            <person name="Gundappa M.K."/>
        </authorList>
    </citation>
    <scope>NUCLEOTIDE SEQUENCE [LARGE SCALE GENOMIC DNA]</scope>
</reference>
<proteinExistence type="predicted"/>
<dbReference type="Pfam" id="PF00086">
    <property type="entry name" value="Thyroglobulin_1"/>
    <property type="match status" value="1"/>
</dbReference>
<dbReference type="FunFam" id="4.10.800.10:FF:000009">
    <property type="entry name" value="Insulin-like growth factor binding protein 5"/>
    <property type="match status" value="1"/>
</dbReference>
<keyword evidence="6" id="KW-1185">Reference proteome</keyword>
<dbReference type="PANTHER" id="PTHR11551">
    <property type="entry name" value="INSULIN-LIKE GROWTH FACTOR BINDING PROTEIN"/>
    <property type="match status" value="1"/>
</dbReference>
<dbReference type="InterPro" id="IPR012213">
    <property type="entry name" value="IGFBP-5"/>
</dbReference>
<dbReference type="PRINTS" id="PR01976">
    <property type="entry name" value="IGFBPFAMILY"/>
</dbReference>
<dbReference type="SMART" id="SM00211">
    <property type="entry name" value="TY"/>
    <property type="match status" value="1"/>
</dbReference>
<evidence type="ECO:0000256" key="2">
    <source>
        <dbReference type="ARBA" id="ARBA00023157"/>
    </source>
</evidence>
<evidence type="ECO:0000259" key="4">
    <source>
        <dbReference type="PROSITE" id="PS51162"/>
    </source>
</evidence>
<dbReference type="Proteomes" id="UP000314982">
    <property type="component" value="Unassembled WGS sequence"/>
</dbReference>
<dbReference type="STRING" id="62062.ENSHHUP00000064576"/>
<feature type="domain" description="Thyroglobulin type-1" evidence="4">
    <location>
        <begin position="117"/>
        <end position="191"/>
    </location>
</feature>
<dbReference type="GO" id="GO:0043567">
    <property type="term" value="P:regulation of insulin-like growth factor receptor signaling pathway"/>
    <property type="evidence" value="ECO:0007669"/>
    <property type="project" value="TreeGrafter"/>
</dbReference>
<reference evidence="5" key="3">
    <citation type="submission" date="2025-09" db="UniProtKB">
        <authorList>
            <consortium name="Ensembl"/>
        </authorList>
    </citation>
    <scope>IDENTIFICATION</scope>
</reference>
<protein>
    <submittedName>
        <fullName evidence="5">Insulin-like growth factor binding protein 5b</fullName>
    </submittedName>
</protein>
<dbReference type="InterPro" id="IPR000716">
    <property type="entry name" value="Thyroglobulin_1"/>
</dbReference>
<dbReference type="Gene3D" id="4.10.800.10">
    <property type="entry name" value="Thyroglobulin type-1"/>
    <property type="match status" value="1"/>
</dbReference>
<dbReference type="InterPro" id="IPR036857">
    <property type="entry name" value="Thyroglobulin_1_sf"/>
</dbReference>
<dbReference type="GO" id="GO:0005615">
    <property type="term" value="C:extracellular space"/>
    <property type="evidence" value="ECO:0007669"/>
    <property type="project" value="TreeGrafter"/>
</dbReference>
<name>A0A4W5PJ06_9TELE</name>
<dbReference type="PROSITE" id="PS51162">
    <property type="entry name" value="THYROGLOBULIN_1_2"/>
    <property type="match status" value="1"/>
</dbReference>
<dbReference type="PANTHER" id="PTHR11551:SF4">
    <property type="entry name" value="INSULIN-LIKE GROWTH FACTOR-BINDING PROTEIN 5"/>
    <property type="match status" value="1"/>
</dbReference>
<dbReference type="AlphaFoldDB" id="A0A4W5PJ06"/>
<sequence length="201" mass="23173">MFCRGVKYLFPSLKCESIYKIFHMRFSGFFCCYSYALSFPCVDHESLEHEDTLTTEITEDQLQPAKVPLLPKQDLINSKKIQAMRKDRDRKRAQAKLHSIGHMDYSPLPIDKHEPEFGPCRRKLDGIIQGMKDTSRVMALSLYLPNCDRKGFFKRKQCKPSRGRKRGICWCVDKYGSQVPGTDYSGGDIQCKDLESSSINE</sequence>
<dbReference type="SUPFAM" id="SSF57610">
    <property type="entry name" value="Thyroglobulin type-1 domain"/>
    <property type="match status" value="1"/>
</dbReference>
<dbReference type="InterPro" id="IPR022321">
    <property type="entry name" value="IGFBP_1-6_chordata"/>
</dbReference>
<dbReference type="GO" id="GO:0031994">
    <property type="term" value="F:insulin-like growth factor I binding"/>
    <property type="evidence" value="ECO:0007669"/>
    <property type="project" value="TreeGrafter"/>
</dbReference>
<accession>A0A4W5PJ06</accession>
<dbReference type="GeneTree" id="ENSGT00940000155890"/>
<dbReference type="CDD" id="cd00191">
    <property type="entry name" value="TY"/>
    <property type="match status" value="1"/>
</dbReference>
<keyword evidence="1" id="KW-0732">Signal</keyword>
<dbReference type="Ensembl" id="ENSHHUT00000066774.1">
    <property type="protein sequence ID" value="ENSHHUP00000064576.1"/>
    <property type="gene ID" value="ENSHHUG00000038088.1"/>
</dbReference>
<reference evidence="5" key="2">
    <citation type="submission" date="2025-08" db="UniProtKB">
        <authorList>
            <consortium name="Ensembl"/>
        </authorList>
    </citation>
    <scope>IDENTIFICATION</scope>
</reference>